<evidence type="ECO:0000256" key="2">
    <source>
        <dbReference type="ARBA" id="ARBA00022737"/>
    </source>
</evidence>
<name>A0A0B7B6N3_9EUPU</name>
<dbReference type="GO" id="GO:0045296">
    <property type="term" value="F:cadherin binding"/>
    <property type="evidence" value="ECO:0007669"/>
    <property type="project" value="TreeGrafter"/>
</dbReference>
<comment type="subcellular location">
    <subcellularLocation>
        <location evidence="1">Membrane</location>
    </subcellularLocation>
</comment>
<feature type="non-terminal residue" evidence="7">
    <location>
        <position position="289"/>
    </location>
</feature>
<evidence type="ECO:0000256" key="3">
    <source>
        <dbReference type="ARBA" id="ARBA00022837"/>
    </source>
</evidence>
<dbReference type="GO" id="GO:0016477">
    <property type="term" value="P:cell migration"/>
    <property type="evidence" value="ECO:0007669"/>
    <property type="project" value="TreeGrafter"/>
</dbReference>
<dbReference type="PANTHER" id="PTHR24027">
    <property type="entry name" value="CADHERIN-23"/>
    <property type="match status" value="1"/>
</dbReference>
<sequence length="289" mass="31995">LPAGSTYNIDVECKSNNDWPPTKQTLKVQVIKNQPPVISNYKSDTVTIDASRTAQYAIIYNVTYTDPENDAVAFTMTQSPNLNHFIIGYGDGYVRTKIDMRSATVGSYTLTISASDPVNTVSGFVLTVIVNNRNQIPDFNNLPATVTVPETAIKDYVIFTLVPVDLDRYVPQEPYCVTTNLADMKKFTFDMPNGQIRVAYNNALDRETKITYTIMCSWSDGFLTSDPTEILTVNVDDVNEAPVWSSTNYYCNINEGIAGGPSCSLRATCKDPENDRITVTVATTNNQNL</sequence>
<feature type="domain" description="Cadherin" evidence="6">
    <location>
        <begin position="22"/>
        <end position="139"/>
    </location>
</feature>
<dbReference type="GO" id="GO:0031175">
    <property type="term" value="P:neuron projection development"/>
    <property type="evidence" value="ECO:0007669"/>
    <property type="project" value="TreeGrafter"/>
</dbReference>
<dbReference type="GO" id="GO:0008013">
    <property type="term" value="F:beta-catenin binding"/>
    <property type="evidence" value="ECO:0007669"/>
    <property type="project" value="TreeGrafter"/>
</dbReference>
<dbReference type="GO" id="GO:0005509">
    <property type="term" value="F:calcium ion binding"/>
    <property type="evidence" value="ECO:0007669"/>
    <property type="project" value="UniProtKB-UniRule"/>
</dbReference>
<dbReference type="GO" id="GO:0007156">
    <property type="term" value="P:homophilic cell adhesion via plasma membrane adhesion molecules"/>
    <property type="evidence" value="ECO:0007669"/>
    <property type="project" value="InterPro"/>
</dbReference>
<evidence type="ECO:0000256" key="5">
    <source>
        <dbReference type="PROSITE-ProRule" id="PRU00043"/>
    </source>
</evidence>
<dbReference type="SUPFAM" id="SSF49313">
    <property type="entry name" value="Cadherin-like"/>
    <property type="match status" value="2"/>
</dbReference>
<keyword evidence="2" id="KW-0677">Repeat</keyword>
<evidence type="ECO:0000256" key="4">
    <source>
        <dbReference type="ARBA" id="ARBA00023136"/>
    </source>
</evidence>
<reference evidence="7" key="1">
    <citation type="submission" date="2014-12" db="EMBL/GenBank/DDBJ databases">
        <title>Insight into the proteome of Arion vulgaris.</title>
        <authorList>
            <person name="Aradska J."/>
            <person name="Bulat T."/>
            <person name="Smidak R."/>
            <person name="Sarate P."/>
            <person name="Gangsoo J."/>
            <person name="Sialana F."/>
            <person name="Bilban M."/>
            <person name="Lubec G."/>
        </authorList>
    </citation>
    <scope>NUCLEOTIDE SEQUENCE</scope>
    <source>
        <tissue evidence="7">Skin</tissue>
    </source>
</reference>
<evidence type="ECO:0000313" key="7">
    <source>
        <dbReference type="EMBL" id="CEK88698.1"/>
    </source>
</evidence>
<proteinExistence type="predicted"/>
<dbReference type="PROSITE" id="PS50268">
    <property type="entry name" value="CADHERIN_2"/>
    <property type="match status" value="2"/>
</dbReference>
<accession>A0A0B7B6N3</accession>
<dbReference type="InterPro" id="IPR015919">
    <property type="entry name" value="Cadherin-like_sf"/>
</dbReference>
<evidence type="ECO:0000259" key="6">
    <source>
        <dbReference type="PROSITE" id="PS50268"/>
    </source>
</evidence>
<protein>
    <recommendedName>
        <fullName evidence="6">Cadherin domain-containing protein</fullName>
    </recommendedName>
</protein>
<dbReference type="InterPro" id="IPR002126">
    <property type="entry name" value="Cadherin-like_dom"/>
</dbReference>
<dbReference type="CDD" id="cd11304">
    <property type="entry name" value="Cadherin_repeat"/>
    <property type="match status" value="1"/>
</dbReference>
<dbReference type="Gene3D" id="2.60.40.60">
    <property type="entry name" value="Cadherins"/>
    <property type="match status" value="2"/>
</dbReference>
<dbReference type="EMBL" id="HACG01041833">
    <property type="protein sequence ID" value="CEK88698.1"/>
    <property type="molecule type" value="Transcribed_RNA"/>
</dbReference>
<evidence type="ECO:0000256" key="1">
    <source>
        <dbReference type="ARBA" id="ARBA00004370"/>
    </source>
</evidence>
<dbReference type="InterPro" id="IPR039808">
    <property type="entry name" value="Cadherin"/>
</dbReference>
<feature type="non-terminal residue" evidence="7">
    <location>
        <position position="1"/>
    </location>
</feature>
<keyword evidence="3 5" id="KW-0106">Calcium</keyword>
<gene>
    <name evidence="7" type="primary">ORF166547</name>
</gene>
<keyword evidence="4" id="KW-0472">Membrane</keyword>
<feature type="domain" description="Cadherin" evidence="6">
    <location>
        <begin position="140"/>
        <end position="244"/>
    </location>
</feature>
<dbReference type="GO" id="GO:0016342">
    <property type="term" value="C:catenin complex"/>
    <property type="evidence" value="ECO:0007669"/>
    <property type="project" value="TreeGrafter"/>
</dbReference>
<dbReference type="PANTHER" id="PTHR24027:SF438">
    <property type="entry name" value="CADHERIN 23"/>
    <property type="match status" value="1"/>
</dbReference>
<organism evidence="7">
    <name type="scientific">Arion vulgaris</name>
    <dbReference type="NCBI Taxonomy" id="1028688"/>
    <lineage>
        <taxon>Eukaryota</taxon>
        <taxon>Metazoa</taxon>
        <taxon>Spiralia</taxon>
        <taxon>Lophotrochozoa</taxon>
        <taxon>Mollusca</taxon>
        <taxon>Gastropoda</taxon>
        <taxon>Heterobranchia</taxon>
        <taxon>Euthyneura</taxon>
        <taxon>Panpulmonata</taxon>
        <taxon>Eupulmonata</taxon>
        <taxon>Stylommatophora</taxon>
        <taxon>Helicina</taxon>
        <taxon>Arionoidea</taxon>
        <taxon>Arionidae</taxon>
        <taxon>Arion</taxon>
    </lineage>
</organism>
<dbReference type="AlphaFoldDB" id="A0A0B7B6N3"/>